<comment type="caution">
    <text evidence="2">The sequence shown here is derived from an EMBL/GenBank/DDBJ whole genome shotgun (WGS) entry which is preliminary data.</text>
</comment>
<dbReference type="Gene3D" id="2.40.370.10">
    <property type="entry name" value="AttH-like domain"/>
    <property type="match status" value="2"/>
</dbReference>
<dbReference type="AlphaFoldDB" id="A0A1G1YVP3"/>
<accession>A0A1G1YVP3</accession>
<dbReference type="PANTHER" id="PTHR38591">
    <property type="entry name" value="HYDROLASE"/>
    <property type="match status" value="1"/>
</dbReference>
<evidence type="ECO:0000259" key="1">
    <source>
        <dbReference type="Pfam" id="PF07143"/>
    </source>
</evidence>
<dbReference type="Proteomes" id="UP000177408">
    <property type="component" value="Unassembled WGS sequence"/>
</dbReference>
<evidence type="ECO:0000313" key="2">
    <source>
        <dbReference type="EMBL" id="OGY56299.1"/>
    </source>
</evidence>
<evidence type="ECO:0000313" key="3">
    <source>
        <dbReference type="Proteomes" id="UP000177408"/>
    </source>
</evidence>
<dbReference type="Pfam" id="PF07143">
    <property type="entry name" value="CrtC"/>
    <property type="match status" value="1"/>
</dbReference>
<dbReference type="InterPro" id="IPR023374">
    <property type="entry name" value="AttH-like_dom_sf"/>
</dbReference>
<feature type="domain" description="AttH" evidence="1">
    <location>
        <begin position="21"/>
        <end position="190"/>
    </location>
</feature>
<dbReference type="PANTHER" id="PTHR38591:SF1">
    <property type="entry name" value="BLL1000 PROTEIN"/>
    <property type="match status" value="1"/>
</dbReference>
<protein>
    <recommendedName>
        <fullName evidence="1">AttH domain-containing protein</fullName>
    </recommendedName>
</protein>
<name>A0A1G1YVP3_9BACT</name>
<dbReference type="Pfam" id="PF17186">
    <property type="entry name" value="Lipocalin_9"/>
    <property type="match status" value="1"/>
</dbReference>
<dbReference type="InterPro" id="IPR010791">
    <property type="entry name" value="AttH_dom"/>
</dbReference>
<organism evidence="2 3">
    <name type="scientific">Candidatus Buchananbacteria bacterium RIFCSPLOWO2_02_FULL_46_11b</name>
    <dbReference type="NCBI Taxonomy" id="1797548"/>
    <lineage>
        <taxon>Bacteria</taxon>
        <taxon>Candidatus Buchananiibacteriota</taxon>
    </lineage>
</organism>
<dbReference type="EMBL" id="MHIR01000061">
    <property type="protein sequence ID" value="OGY56299.1"/>
    <property type="molecule type" value="Genomic_DNA"/>
</dbReference>
<gene>
    <name evidence="2" type="ORF">A3H67_02680</name>
</gene>
<dbReference type="SUPFAM" id="SSF159245">
    <property type="entry name" value="AttH-like"/>
    <property type="match status" value="1"/>
</dbReference>
<sequence length="350" mass="40866">MPDCFKPIRFPQDELPHNKIIEWWYFNGHLWDEHKNHYAFMYAFFKADLKRVKLPWLKILPVKNIYFEHSMISDVKNNKFQATISPFCLLLPKKSKRPLLSLRYLGQLPNVSFLQETKPFSYRLKTKNLDLTLTSAKKPLLENQTGFIKLKPGRETWYYSLTDLAASGEIRIGKKTVKVAGQSWHDHQWADAPYENDYWLWFSVQLENGMEIICFEYVREIKKRLATVMYKNCAQKTFDVEIIPGKNSWTSPQTGASYPQEWEIIIPKGKIKLVVNSLNKNQEMIYGLINYWEGGLSVKAEIAGEKIKGLGFAELVGLPAAKNLIEIFSSKFKREFDRSLERLKIAKGRQ</sequence>
<reference evidence="2 3" key="1">
    <citation type="journal article" date="2016" name="Nat. Commun.">
        <title>Thousands of microbial genomes shed light on interconnected biogeochemical processes in an aquifer system.</title>
        <authorList>
            <person name="Anantharaman K."/>
            <person name="Brown C.T."/>
            <person name="Hug L.A."/>
            <person name="Sharon I."/>
            <person name="Castelle C.J."/>
            <person name="Probst A.J."/>
            <person name="Thomas B.C."/>
            <person name="Singh A."/>
            <person name="Wilkins M.J."/>
            <person name="Karaoz U."/>
            <person name="Brodie E.L."/>
            <person name="Williams K.H."/>
            <person name="Hubbard S.S."/>
            <person name="Banfield J.F."/>
        </authorList>
    </citation>
    <scope>NUCLEOTIDE SEQUENCE [LARGE SCALE GENOMIC DNA]</scope>
</reference>
<proteinExistence type="predicted"/>